<gene>
    <name evidence="1" type="ORF">KQX54_017645</name>
</gene>
<reference evidence="1 2" key="1">
    <citation type="journal article" date="2021" name="J. Hered.">
        <title>A chromosome-level genome assembly of the parasitoid wasp, Cotesia glomerata (Hymenoptera: Braconidae).</title>
        <authorList>
            <person name="Pinto B.J."/>
            <person name="Weis J.J."/>
            <person name="Gamble T."/>
            <person name="Ode P.J."/>
            <person name="Paul R."/>
            <person name="Zaspel J.M."/>
        </authorList>
    </citation>
    <scope>NUCLEOTIDE SEQUENCE [LARGE SCALE GENOMIC DNA]</scope>
    <source>
        <strain evidence="1">CgM1</strain>
    </source>
</reference>
<dbReference type="Proteomes" id="UP000826195">
    <property type="component" value="Unassembled WGS sequence"/>
</dbReference>
<comment type="caution">
    <text evidence="1">The sequence shown here is derived from an EMBL/GenBank/DDBJ whole genome shotgun (WGS) entry which is preliminary data.</text>
</comment>
<dbReference type="EMBL" id="JAHXZJ010001864">
    <property type="protein sequence ID" value="KAH0550133.1"/>
    <property type="molecule type" value="Genomic_DNA"/>
</dbReference>
<organism evidence="1 2">
    <name type="scientific">Cotesia glomerata</name>
    <name type="common">Lepidopteran parasitic wasp</name>
    <name type="synonym">Apanteles glomeratus</name>
    <dbReference type="NCBI Taxonomy" id="32391"/>
    <lineage>
        <taxon>Eukaryota</taxon>
        <taxon>Metazoa</taxon>
        <taxon>Ecdysozoa</taxon>
        <taxon>Arthropoda</taxon>
        <taxon>Hexapoda</taxon>
        <taxon>Insecta</taxon>
        <taxon>Pterygota</taxon>
        <taxon>Neoptera</taxon>
        <taxon>Endopterygota</taxon>
        <taxon>Hymenoptera</taxon>
        <taxon>Apocrita</taxon>
        <taxon>Ichneumonoidea</taxon>
        <taxon>Braconidae</taxon>
        <taxon>Microgastrinae</taxon>
        <taxon>Cotesia</taxon>
    </lineage>
</organism>
<protein>
    <submittedName>
        <fullName evidence="1">Uncharacterized protein</fullName>
    </submittedName>
</protein>
<evidence type="ECO:0000313" key="1">
    <source>
        <dbReference type="EMBL" id="KAH0550133.1"/>
    </source>
</evidence>
<sequence length="182" mass="20474">MGGVLWGRASVRGAGIYVCTTGDINDVDAVDGIERKREKRRVERTGEDLEDLSPMIVAGWIEEEPRAVIIAKYEKQAFTREHENQDSSPSPSQDFCASMREFSLLKLMLMLDAQGEEWGTTSGSRSIPPTLTRFHPSVTQINNNNMPIMPNYGATQTAFRHFYHHTTVHGIYPLMLVSMSIK</sequence>
<dbReference type="AlphaFoldDB" id="A0AAV7IGE1"/>
<proteinExistence type="predicted"/>
<name>A0AAV7IGE1_COTGL</name>
<evidence type="ECO:0000313" key="2">
    <source>
        <dbReference type="Proteomes" id="UP000826195"/>
    </source>
</evidence>
<accession>A0AAV7IGE1</accession>
<keyword evidence="2" id="KW-1185">Reference proteome</keyword>